<name>A0A154L4P0_9PROT</name>
<comment type="caution">
    <text evidence="1">The sequence shown here is derived from an EMBL/GenBank/DDBJ whole genome shotgun (WGS) entry which is preliminary data.</text>
</comment>
<protein>
    <recommendedName>
        <fullName evidence="3">DUF2849 domain-containing protein</fullName>
    </recommendedName>
</protein>
<dbReference type="OrthoDB" id="9815695at2"/>
<dbReference type="AlphaFoldDB" id="A0A154L4P0"/>
<dbReference type="Pfam" id="PF11011">
    <property type="entry name" value="DUF2849"/>
    <property type="match status" value="1"/>
</dbReference>
<dbReference type="Proteomes" id="UP000076335">
    <property type="component" value="Unassembled WGS sequence"/>
</dbReference>
<evidence type="ECO:0000313" key="1">
    <source>
        <dbReference type="EMBL" id="KZB64072.1"/>
    </source>
</evidence>
<gene>
    <name evidence="1" type="ORF">AUP42_19980</name>
</gene>
<evidence type="ECO:0000313" key="2">
    <source>
        <dbReference type="Proteomes" id="UP000076335"/>
    </source>
</evidence>
<evidence type="ECO:0008006" key="3">
    <source>
        <dbReference type="Google" id="ProtNLM"/>
    </source>
</evidence>
<organism evidence="1 2">
    <name type="scientific">Thalassospira lucentensis</name>
    <dbReference type="NCBI Taxonomy" id="168935"/>
    <lineage>
        <taxon>Bacteria</taxon>
        <taxon>Pseudomonadati</taxon>
        <taxon>Pseudomonadota</taxon>
        <taxon>Alphaproteobacteria</taxon>
        <taxon>Rhodospirillales</taxon>
        <taxon>Thalassospiraceae</taxon>
        <taxon>Thalassospira</taxon>
    </lineage>
</organism>
<proteinExistence type="predicted"/>
<reference evidence="1 2" key="1">
    <citation type="submission" date="2015-12" db="EMBL/GenBank/DDBJ databases">
        <title>Genome sequence of Thalassospira lucentensis MCCC 1A02072.</title>
        <authorList>
            <person name="Lu L."/>
            <person name="Lai Q."/>
            <person name="Shao Z."/>
            <person name="Qian P."/>
        </authorList>
    </citation>
    <scope>NUCLEOTIDE SEQUENCE [LARGE SCALE GENOMIC DNA]</scope>
    <source>
        <strain evidence="1 2">MCCC 1A02072</strain>
    </source>
</reference>
<accession>A0A154L4P0</accession>
<dbReference type="EMBL" id="LPVY01000013">
    <property type="protein sequence ID" value="KZB64072.1"/>
    <property type="molecule type" value="Genomic_DNA"/>
</dbReference>
<dbReference type="InterPro" id="IPR021270">
    <property type="entry name" value="DUF2849"/>
</dbReference>
<dbReference type="RefSeq" id="WP_062952052.1">
    <property type="nucleotide sequence ID" value="NZ_LPVY01000013.1"/>
</dbReference>
<sequence>MSLQVVTANRLDDGLVVFLTADGGWSENIDQSRIADGKEAGDALLAEASVPELDTVIVGPYLIEVEQQDDGLVPTKYREVLRTKGPSVRQDLGYQAG</sequence>